<dbReference type="PANTHER" id="PTHR38340:SF1">
    <property type="entry name" value="S-LAYER PROTEIN"/>
    <property type="match status" value="1"/>
</dbReference>
<dbReference type="Proteomes" id="UP000294662">
    <property type="component" value="Unassembled WGS sequence"/>
</dbReference>
<proteinExistence type="predicted"/>
<evidence type="ECO:0000256" key="1">
    <source>
        <dbReference type="ARBA" id="ARBA00004613"/>
    </source>
</evidence>
<comment type="caution">
    <text evidence="3">The sequence shown here is derived from an EMBL/GenBank/DDBJ whole genome shotgun (WGS) entry which is preliminary data.</text>
</comment>
<evidence type="ECO:0008006" key="5">
    <source>
        <dbReference type="Google" id="ProtNLM"/>
    </source>
</evidence>
<comment type="subcellular location">
    <subcellularLocation>
        <location evidence="1">Secreted</location>
    </subcellularLocation>
</comment>
<dbReference type="InterPro" id="IPR018511">
    <property type="entry name" value="Hemolysin-typ_Ca-bd_CS"/>
</dbReference>
<accession>A0A4V2Z8A4</accession>
<keyword evidence="4" id="KW-1185">Reference proteome</keyword>
<reference evidence="3 4" key="1">
    <citation type="submission" date="2019-03" db="EMBL/GenBank/DDBJ databases">
        <authorList>
            <person name="Zhang S."/>
        </authorList>
    </citation>
    <scope>NUCLEOTIDE SEQUENCE [LARGE SCALE GENOMIC DNA]</scope>
    <source>
        <strain evidence="3 4">S4J41</strain>
    </source>
</reference>
<evidence type="ECO:0000313" key="3">
    <source>
        <dbReference type="EMBL" id="TDE39526.1"/>
    </source>
</evidence>
<dbReference type="Pfam" id="PF00353">
    <property type="entry name" value="HemolysinCabind"/>
    <property type="match status" value="1"/>
</dbReference>
<keyword evidence="2" id="KW-0964">Secreted</keyword>
<dbReference type="AlphaFoldDB" id="A0A4V2Z8A4"/>
<dbReference type="EMBL" id="SMFP01000003">
    <property type="protein sequence ID" value="TDE39526.1"/>
    <property type="molecule type" value="Genomic_DNA"/>
</dbReference>
<gene>
    <name evidence="3" type="ORF">E1B25_05600</name>
</gene>
<dbReference type="InterPro" id="IPR050557">
    <property type="entry name" value="RTX_toxin/Mannuronan_C5-epim"/>
</dbReference>
<protein>
    <recommendedName>
        <fullName evidence="5">Hemolysin-type calcium-binding repeat-containing protein</fullName>
    </recommendedName>
</protein>
<dbReference type="InterPro" id="IPR011049">
    <property type="entry name" value="Serralysin-like_metalloprot_C"/>
</dbReference>
<dbReference type="PROSITE" id="PS00330">
    <property type="entry name" value="HEMOLYSIN_CALCIUM"/>
    <property type="match status" value="2"/>
</dbReference>
<sequence>MAIKSVIKFMTLPESLSANLWFHFTNGRLLFDEEAWAEALPSGRKGKAVDLTTTYTEEAWGRPDFSMEVGLKLKGNFSKSDGAWVGTVKNAIFQIDGETAGVIKINSGVDLARMVNVGPSGLIWNELTQTGLRGKLTKAADNLNGSVGDDTLNGLAGDDRIIGGLGNDRLIGGAGNDHLDGFSGDDRLVGGAGDDILYGRDGSDRVLGQGGKDVFFGDANGSNVWTGGKGADLFQPGAWFGAESVSTTVTDFNKRQGDKIDLSNDSFLLFYFAEVDEIRYIGKKDFSGTDGRFEIRMENGYVEIDQNGDGRADRGIHLEGLGNFAPSDTSWILLPDGFEFG</sequence>
<dbReference type="PANTHER" id="PTHR38340">
    <property type="entry name" value="S-LAYER PROTEIN"/>
    <property type="match status" value="1"/>
</dbReference>
<name>A0A4V2Z8A4_9RHOB</name>
<dbReference type="PRINTS" id="PR00313">
    <property type="entry name" value="CABNDNGRPT"/>
</dbReference>
<dbReference type="SUPFAM" id="SSF51120">
    <property type="entry name" value="beta-Roll"/>
    <property type="match status" value="1"/>
</dbReference>
<dbReference type="Gene3D" id="2.150.10.10">
    <property type="entry name" value="Serralysin-like metalloprotease, C-terminal"/>
    <property type="match status" value="2"/>
</dbReference>
<dbReference type="GO" id="GO:0005576">
    <property type="term" value="C:extracellular region"/>
    <property type="evidence" value="ECO:0007669"/>
    <property type="project" value="UniProtKB-SubCell"/>
</dbReference>
<organism evidence="3 4">
    <name type="scientific">Antarcticimicrobium sediminis</name>
    <dbReference type="NCBI Taxonomy" id="2546227"/>
    <lineage>
        <taxon>Bacteria</taxon>
        <taxon>Pseudomonadati</taxon>
        <taxon>Pseudomonadota</taxon>
        <taxon>Alphaproteobacteria</taxon>
        <taxon>Rhodobacterales</taxon>
        <taxon>Paracoccaceae</taxon>
        <taxon>Antarcticimicrobium</taxon>
    </lineage>
</organism>
<dbReference type="OrthoDB" id="7841278at2"/>
<evidence type="ECO:0000313" key="4">
    <source>
        <dbReference type="Proteomes" id="UP000294662"/>
    </source>
</evidence>
<dbReference type="InterPro" id="IPR001343">
    <property type="entry name" value="Hemolysn_Ca-bd"/>
</dbReference>
<dbReference type="GO" id="GO:0005509">
    <property type="term" value="F:calcium ion binding"/>
    <property type="evidence" value="ECO:0007669"/>
    <property type="project" value="InterPro"/>
</dbReference>
<evidence type="ECO:0000256" key="2">
    <source>
        <dbReference type="ARBA" id="ARBA00022525"/>
    </source>
</evidence>